<dbReference type="AlphaFoldDB" id="A0A4P6XNW1"/>
<evidence type="ECO:0000256" key="8">
    <source>
        <dbReference type="SAM" id="MobiDB-lite"/>
    </source>
</evidence>
<dbReference type="PANTHER" id="PTHR16288">
    <property type="entry name" value="WD40 REPEAT PROTEIN 4"/>
    <property type="match status" value="1"/>
</dbReference>
<evidence type="ECO:0000256" key="6">
    <source>
        <dbReference type="HAMAP-Rule" id="MF_03056"/>
    </source>
</evidence>
<dbReference type="PANTHER" id="PTHR16288:SF0">
    <property type="entry name" value="TRNA (GUANINE-N(7)-)-METHYLTRANSFERASE NON-CATALYTIC SUBUNIT WDR4"/>
    <property type="match status" value="1"/>
</dbReference>
<comment type="similarity">
    <text evidence="6">Belongs to the WD repeat TRM82 family.</text>
</comment>
<dbReference type="GO" id="GO:0008168">
    <property type="term" value="F:methyltransferase activity"/>
    <property type="evidence" value="ECO:0007669"/>
    <property type="project" value="UniProtKB-KW"/>
</dbReference>
<reference evidence="10" key="1">
    <citation type="submission" date="2019-03" db="EMBL/GenBank/DDBJ databases">
        <title>Snf2 controls pulcherriminic acid biosynthesis and connects pigmentation and antifungal activity of the yeast Metschnikowia pulcherrima.</title>
        <authorList>
            <person name="Gore-Lloyd D."/>
            <person name="Sumann I."/>
            <person name="Brachmann A.O."/>
            <person name="Schneeberger K."/>
            <person name="Ortiz-Merino R.A."/>
            <person name="Moreno-Beltran M."/>
            <person name="Schlaefli M."/>
            <person name="Kirner P."/>
            <person name="Santos Kron A."/>
            <person name="Wolfe K.H."/>
            <person name="Piel J."/>
            <person name="Ahrens C.H."/>
            <person name="Henk D."/>
            <person name="Freimoser F.M."/>
        </authorList>
    </citation>
    <scope>NUCLEOTIDE SEQUENCE [LARGE SCALE GENOMIC DNA]</scope>
    <source>
        <strain evidence="10">APC 1.2</strain>
    </source>
</reference>
<evidence type="ECO:0000313" key="10">
    <source>
        <dbReference type="Proteomes" id="UP000292447"/>
    </source>
</evidence>
<keyword evidence="2 6" id="KW-0853">WD repeat</keyword>
<dbReference type="GO" id="GO:0005829">
    <property type="term" value="C:cytosol"/>
    <property type="evidence" value="ECO:0007669"/>
    <property type="project" value="TreeGrafter"/>
</dbReference>
<feature type="region of interest" description="Disordered" evidence="8">
    <location>
        <begin position="56"/>
        <end position="89"/>
    </location>
</feature>
<gene>
    <name evidence="9" type="primary">MPUL0B05860</name>
    <name evidence="9" type="ORF">METSCH_B05860</name>
</gene>
<dbReference type="InterPro" id="IPR036322">
    <property type="entry name" value="WD40_repeat_dom_sf"/>
</dbReference>
<keyword evidence="9" id="KW-0808">Transferase</keyword>
<dbReference type="GO" id="GO:0043527">
    <property type="term" value="C:tRNA methyltransferase complex"/>
    <property type="evidence" value="ECO:0007669"/>
    <property type="project" value="TreeGrafter"/>
</dbReference>
<dbReference type="SUPFAM" id="SSF50978">
    <property type="entry name" value="WD40 repeat-like"/>
    <property type="match status" value="1"/>
</dbReference>
<dbReference type="GO" id="GO:0106004">
    <property type="term" value="P:tRNA (guanine-N7)-methylation"/>
    <property type="evidence" value="ECO:0007669"/>
    <property type="project" value="UniProtKB-UniRule"/>
</dbReference>
<dbReference type="UniPathway" id="UPA00989"/>
<evidence type="ECO:0000256" key="3">
    <source>
        <dbReference type="ARBA" id="ARBA00022694"/>
    </source>
</evidence>
<dbReference type="SMART" id="SM00320">
    <property type="entry name" value="WD40"/>
    <property type="match status" value="2"/>
</dbReference>
<protein>
    <submittedName>
        <fullName evidence="9">tRNA (Guanine-N(7)-)-methyltransferase subunit TRM82</fullName>
    </submittedName>
</protein>
<evidence type="ECO:0000256" key="4">
    <source>
        <dbReference type="ARBA" id="ARBA00022737"/>
    </source>
</evidence>
<dbReference type="Gene3D" id="2.130.10.10">
    <property type="entry name" value="YVTN repeat-like/Quinoprotein amine dehydrogenase"/>
    <property type="match status" value="1"/>
</dbReference>
<evidence type="ECO:0000256" key="1">
    <source>
        <dbReference type="ARBA" id="ARBA00004123"/>
    </source>
</evidence>
<accession>A0A4P6XNW1</accession>
<dbReference type="PROSITE" id="PS50082">
    <property type="entry name" value="WD_REPEATS_2"/>
    <property type="match status" value="1"/>
</dbReference>
<evidence type="ECO:0000256" key="7">
    <source>
        <dbReference type="PROSITE-ProRule" id="PRU00221"/>
    </source>
</evidence>
<evidence type="ECO:0000313" key="9">
    <source>
        <dbReference type="EMBL" id="QBM87384.1"/>
    </source>
</evidence>
<keyword evidence="10" id="KW-1185">Reference proteome</keyword>
<dbReference type="HAMAP" id="MF_03056">
    <property type="entry name" value="TRM82"/>
    <property type="match status" value="1"/>
</dbReference>
<keyword evidence="9" id="KW-0489">Methyltransferase</keyword>
<comment type="pathway">
    <text evidence="6">tRNA modification; N(7)-methylguanine-tRNA biosynthesis.</text>
</comment>
<dbReference type="InterPro" id="IPR001680">
    <property type="entry name" value="WD40_rpt"/>
</dbReference>
<name>A0A4P6XNW1_9ASCO</name>
<evidence type="ECO:0000256" key="2">
    <source>
        <dbReference type="ARBA" id="ARBA00022574"/>
    </source>
</evidence>
<organism evidence="9 10">
    <name type="scientific">Metschnikowia aff. pulcherrima</name>
    <dbReference type="NCBI Taxonomy" id="2163413"/>
    <lineage>
        <taxon>Eukaryota</taxon>
        <taxon>Fungi</taxon>
        <taxon>Dikarya</taxon>
        <taxon>Ascomycota</taxon>
        <taxon>Saccharomycotina</taxon>
        <taxon>Pichiomycetes</taxon>
        <taxon>Metschnikowiaceae</taxon>
        <taxon>Metschnikowia</taxon>
    </lineage>
</organism>
<feature type="repeat" description="WD" evidence="7">
    <location>
        <begin position="231"/>
        <end position="264"/>
    </location>
</feature>
<keyword evidence="4 6" id="KW-0677">Repeat</keyword>
<comment type="subcellular location">
    <subcellularLocation>
        <location evidence="1 6">Nucleus</location>
    </subcellularLocation>
</comment>
<dbReference type="EMBL" id="CP034457">
    <property type="protein sequence ID" value="QBM87384.1"/>
    <property type="molecule type" value="Genomic_DNA"/>
</dbReference>
<keyword evidence="3 6" id="KW-0819">tRNA processing</keyword>
<evidence type="ECO:0000256" key="5">
    <source>
        <dbReference type="ARBA" id="ARBA00023242"/>
    </source>
</evidence>
<dbReference type="GO" id="GO:0005634">
    <property type="term" value="C:nucleus"/>
    <property type="evidence" value="ECO:0007669"/>
    <property type="project" value="UniProtKB-SubCell"/>
</dbReference>
<sequence>MKHPFQILVADESGEHLFASVKNHLLAYRTSDGALIGSWEDDVDLQTVQEKKFKAKREAEEKQRLANAEEPANKKAKTNKKEPKVPVPGPGAPTIYNYLRSLTLSRDEKHIIGTTDSDKAAVVFKIDYSQDNCIQLMKRQVFPKRPCAVLTTIDDTKIVLADKFGDVYEFGIDSEQPIPEKDLVPILGHVSMLSDVLVAEHNGQQFVLTGDRDEHIKVTHYPLSYVVKHWLFGHREFVSCLHLPAFNRDLLISGGGDDYLLLWDWWANKQLARVELRDLVEPHLTDAHFPPERFLQEDSPKEICITKVLTVSKNGQNLILVLCENTKCILTFTIDKDFEVTFKQELLTENTVVDMTLVGDRLFTAVDVDSDENLLEIYQLNDECFLENQKSEITKTITSANSCDVTGREDVYPLYHIHSLRKRSEH</sequence>
<proteinExistence type="inferred from homology"/>
<comment type="function">
    <text evidence="6">Required for the formation of N(7)-methylguanine at position 46 (m7G46) in tRNA. In the complex, it is required to stabilize and induce conformational changes of the catalytic subunit.</text>
</comment>
<dbReference type="Proteomes" id="UP000292447">
    <property type="component" value="Chromosome II"/>
</dbReference>
<dbReference type="STRING" id="2163413.A0A4P6XNW1"/>
<keyword evidence="5 6" id="KW-0539">Nucleus</keyword>
<dbReference type="InterPro" id="IPR028884">
    <property type="entry name" value="Trm82"/>
</dbReference>
<dbReference type="InterPro" id="IPR015943">
    <property type="entry name" value="WD40/YVTN_repeat-like_dom_sf"/>
</dbReference>